<feature type="domain" description="MRH" evidence="12">
    <location>
        <begin position="24"/>
        <end position="169"/>
    </location>
</feature>
<keyword evidence="3 10" id="KW-0812">Transmembrane</keyword>
<dbReference type="InterPro" id="IPR028927">
    <property type="entry name" value="Man-6-P_rcpt"/>
</dbReference>
<comment type="subcellular location">
    <subcellularLocation>
        <location evidence="1">Endomembrane system</location>
    </subcellularLocation>
</comment>
<evidence type="ECO:0000256" key="3">
    <source>
        <dbReference type="ARBA" id="ARBA00022692"/>
    </source>
</evidence>
<dbReference type="InterPro" id="IPR044865">
    <property type="entry name" value="MRH_dom"/>
</dbReference>
<name>A0ABD3VK41_SINWO</name>
<dbReference type="PROSITE" id="PS51914">
    <property type="entry name" value="MRH"/>
    <property type="match status" value="1"/>
</dbReference>
<evidence type="ECO:0000313" key="13">
    <source>
        <dbReference type="EMBL" id="KAL3861944.1"/>
    </source>
</evidence>
<dbReference type="GO" id="GO:0012505">
    <property type="term" value="C:endomembrane system"/>
    <property type="evidence" value="ECO:0007669"/>
    <property type="project" value="UniProtKB-SubCell"/>
</dbReference>
<keyword evidence="8" id="KW-0325">Glycoprotein</keyword>
<evidence type="ECO:0000256" key="11">
    <source>
        <dbReference type="SAM" id="SignalP"/>
    </source>
</evidence>
<dbReference type="EMBL" id="JBJQND010000011">
    <property type="protein sequence ID" value="KAL3861944.1"/>
    <property type="molecule type" value="Genomic_DNA"/>
</dbReference>
<evidence type="ECO:0000256" key="8">
    <source>
        <dbReference type="ARBA" id="ARBA00023180"/>
    </source>
</evidence>
<dbReference type="InterPro" id="IPR009011">
    <property type="entry name" value="Man6P_isomerase_rcpt-bd_dom_sf"/>
</dbReference>
<feature type="region of interest" description="Disordered" evidence="9">
    <location>
        <begin position="240"/>
        <end position="269"/>
    </location>
</feature>
<accession>A0ABD3VK41</accession>
<dbReference type="Pfam" id="PF02157">
    <property type="entry name" value="Man-6-P_recep"/>
    <property type="match status" value="1"/>
</dbReference>
<keyword evidence="6 10" id="KW-0472">Membrane</keyword>
<evidence type="ECO:0000256" key="6">
    <source>
        <dbReference type="ARBA" id="ARBA00023136"/>
    </source>
</evidence>
<reference evidence="13 14" key="1">
    <citation type="submission" date="2024-11" db="EMBL/GenBank/DDBJ databases">
        <title>Chromosome-level genome assembly of the freshwater bivalve Anodonta woodiana.</title>
        <authorList>
            <person name="Chen X."/>
        </authorList>
    </citation>
    <scope>NUCLEOTIDE SEQUENCE [LARGE SCALE GENOMIC DNA]</scope>
    <source>
        <strain evidence="13">MN2024</strain>
        <tissue evidence="13">Gills</tissue>
    </source>
</reference>
<dbReference type="PANTHER" id="PTHR15071:SF29">
    <property type="entry name" value="CATION-DEPENDENT MANNOSE-6-PHOSPHATE RECEPTOR"/>
    <property type="match status" value="1"/>
</dbReference>
<feature type="transmembrane region" description="Helical" evidence="10">
    <location>
        <begin position="172"/>
        <end position="197"/>
    </location>
</feature>
<keyword evidence="2" id="KW-0813">Transport</keyword>
<dbReference type="Gene3D" id="2.70.130.10">
    <property type="entry name" value="Mannose-6-phosphate receptor binding domain"/>
    <property type="match status" value="1"/>
</dbReference>
<keyword evidence="7" id="KW-1015">Disulfide bond</keyword>
<protein>
    <recommendedName>
        <fullName evidence="12">MRH domain-containing protein</fullName>
    </recommendedName>
</protein>
<evidence type="ECO:0000256" key="10">
    <source>
        <dbReference type="SAM" id="Phobius"/>
    </source>
</evidence>
<evidence type="ECO:0000256" key="1">
    <source>
        <dbReference type="ARBA" id="ARBA00004308"/>
    </source>
</evidence>
<dbReference type="PRINTS" id="PR00715">
    <property type="entry name" value="MAN6PRECEPTR"/>
</dbReference>
<evidence type="ECO:0000256" key="4">
    <source>
        <dbReference type="ARBA" id="ARBA00022729"/>
    </source>
</evidence>
<organism evidence="13 14">
    <name type="scientific">Sinanodonta woodiana</name>
    <name type="common">Chinese pond mussel</name>
    <name type="synonym">Anodonta woodiana</name>
    <dbReference type="NCBI Taxonomy" id="1069815"/>
    <lineage>
        <taxon>Eukaryota</taxon>
        <taxon>Metazoa</taxon>
        <taxon>Spiralia</taxon>
        <taxon>Lophotrochozoa</taxon>
        <taxon>Mollusca</taxon>
        <taxon>Bivalvia</taxon>
        <taxon>Autobranchia</taxon>
        <taxon>Heteroconchia</taxon>
        <taxon>Palaeoheterodonta</taxon>
        <taxon>Unionida</taxon>
        <taxon>Unionoidea</taxon>
        <taxon>Unionidae</taxon>
        <taxon>Unioninae</taxon>
        <taxon>Sinanodonta</taxon>
    </lineage>
</organism>
<keyword evidence="14" id="KW-1185">Reference proteome</keyword>
<evidence type="ECO:0000256" key="2">
    <source>
        <dbReference type="ARBA" id="ARBA00022448"/>
    </source>
</evidence>
<evidence type="ECO:0000256" key="5">
    <source>
        <dbReference type="ARBA" id="ARBA00022989"/>
    </source>
</evidence>
<gene>
    <name evidence="13" type="ORF">ACJMK2_007953</name>
</gene>
<comment type="caution">
    <text evidence="13">The sequence shown here is derived from an EMBL/GenBank/DDBJ whole genome shotgun (WGS) entry which is preliminary data.</text>
</comment>
<evidence type="ECO:0000256" key="7">
    <source>
        <dbReference type="ARBA" id="ARBA00023157"/>
    </source>
</evidence>
<proteinExistence type="predicted"/>
<feature type="signal peptide" evidence="11">
    <location>
        <begin position="1"/>
        <end position="24"/>
    </location>
</feature>
<dbReference type="AlphaFoldDB" id="A0ABD3VK41"/>
<evidence type="ECO:0000256" key="9">
    <source>
        <dbReference type="SAM" id="MobiDB-lite"/>
    </source>
</evidence>
<evidence type="ECO:0000259" key="12">
    <source>
        <dbReference type="PROSITE" id="PS51914"/>
    </source>
</evidence>
<dbReference type="PANTHER" id="PTHR15071">
    <property type="entry name" value="MANNOSE-6-PHOSPHATE RECEPTOR FAMILY MEMBER"/>
    <property type="match status" value="1"/>
</dbReference>
<keyword evidence="4 11" id="KW-0732">Signal</keyword>
<dbReference type="Proteomes" id="UP001634394">
    <property type="component" value="Unassembled WGS sequence"/>
</dbReference>
<evidence type="ECO:0000313" key="14">
    <source>
        <dbReference type="Proteomes" id="UP001634394"/>
    </source>
</evidence>
<dbReference type="InterPro" id="IPR000296">
    <property type="entry name" value="Man-6-P_rcpt_cation_dep"/>
</dbReference>
<dbReference type="SUPFAM" id="SSF50911">
    <property type="entry name" value="Mannose 6-phosphate receptor domain"/>
    <property type="match status" value="1"/>
</dbReference>
<feature type="chain" id="PRO_5044881669" description="MRH domain-containing protein" evidence="11">
    <location>
        <begin position="25"/>
        <end position="269"/>
    </location>
</feature>
<keyword evidence="5 10" id="KW-1133">Transmembrane helix</keyword>
<feature type="compositionally biased region" description="Basic and acidic residues" evidence="9">
    <location>
        <begin position="256"/>
        <end position="269"/>
    </location>
</feature>
<sequence length="269" mass="30399">MGYRLLRFVISLYQTSILLSFISADCTFPKVQEVTEGMRMIERLKGKRYSIQDASYKYAIGICVTAIPNDTDGAAVLQYDLNDTKKDRVIIGKVSSADIMHGSDWVLLEYNKGKSYNSHCGSEERRARIMITCDENDVEEQLFILSEENNRTDTCFYLFEISTDAVCPIKPLITVGLSVGSVILIVVFSVVALYLILGFSYNRFVLHARGLEQIPNYSFWKDFGNLQSDGCNLVCRSKDSQQQRSYKGVGDDQLQDEERGSGDDHLLPM</sequence>